<evidence type="ECO:0000256" key="10">
    <source>
        <dbReference type="ARBA" id="ARBA00023239"/>
    </source>
</evidence>
<keyword evidence="8" id="KW-0822">Tryptophan biosynthesis</keyword>
<dbReference type="PANTHER" id="PTHR22854:SF2">
    <property type="entry name" value="INDOLE-3-GLYCEROL-PHOSPHATE SYNTHASE"/>
    <property type="match status" value="1"/>
</dbReference>
<proteinExistence type="inferred from homology"/>
<dbReference type="eggNOG" id="arCOG01088">
    <property type="taxonomic scope" value="Archaea"/>
</dbReference>
<organism evidence="12 13">
    <name type="scientific">Methanocella paludicola (strain DSM 17711 / JCM 13418 / NBRC 101707 / SANAE)</name>
    <dbReference type="NCBI Taxonomy" id="304371"/>
    <lineage>
        <taxon>Archaea</taxon>
        <taxon>Methanobacteriati</taxon>
        <taxon>Methanobacteriota</taxon>
        <taxon>Stenosarchaea group</taxon>
        <taxon>Methanomicrobia</taxon>
        <taxon>Methanocellales</taxon>
        <taxon>Methanocellaceae</taxon>
        <taxon>Methanocella</taxon>
    </lineage>
</organism>
<evidence type="ECO:0000256" key="9">
    <source>
        <dbReference type="ARBA" id="ARBA00023141"/>
    </source>
</evidence>
<keyword evidence="6" id="KW-0028">Amino-acid biosynthesis</keyword>
<evidence type="ECO:0000256" key="8">
    <source>
        <dbReference type="ARBA" id="ARBA00022822"/>
    </source>
</evidence>
<dbReference type="InterPro" id="IPR013785">
    <property type="entry name" value="Aldolase_TIM"/>
</dbReference>
<evidence type="ECO:0000256" key="1">
    <source>
        <dbReference type="ARBA" id="ARBA00001633"/>
    </source>
</evidence>
<keyword evidence="13" id="KW-1185">Reference proteome</keyword>
<dbReference type="InterPro" id="IPR013798">
    <property type="entry name" value="Indole-3-glycerol_P_synth_dom"/>
</dbReference>
<keyword evidence="7" id="KW-0210">Decarboxylase</keyword>
<evidence type="ECO:0000256" key="6">
    <source>
        <dbReference type="ARBA" id="ARBA00022605"/>
    </source>
</evidence>
<dbReference type="EMBL" id="AP011532">
    <property type="protein sequence ID" value="BAI62985.1"/>
    <property type="molecule type" value="Genomic_DNA"/>
</dbReference>
<dbReference type="GO" id="GO:0004640">
    <property type="term" value="F:phosphoribosylanthranilate isomerase activity"/>
    <property type="evidence" value="ECO:0007669"/>
    <property type="project" value="TreeGrafter"/>
</dbReference>
<dbReference type="InterPro" id="IPR011060">
    <property type="entry name" value="RibuloseP-bd_barrel"/>
</dbReference>
<dbReference type="PATRIC" id="fig|304371.9.peg.2982"/>
<dbReference type="PANTHER" id="PTHR22854">
    <property type="entry name" value="TRYPTOPHAN BIOSYNTHESIS PROTEIN"/>
    <property type="match status" value="1"/>
</dbReference>
<dbReference type="InterPro" id="IPR001468">
    <property type="entry name" value="Indole-3-GlycerolPSynthase_CS"/>
</dbReference>
<protein>
    <recommendedName>
        <fullName evidence="5">Indole-3-glycerol phosphate synthase</fullName>
        <ecNumber evidence="4">4.1.1.48</ecNumber>
    </recommendedName>
</protein>
<dbReference type="GO" id="GO:0004425">
    <property type="term" value="F:indole-3-glycerol-phosphate synthase activity"/>
    <property type="evidence" value="ECO:0007669"/>
    <property type="project" value="UniProtKB-EC"/>
</dbReference>
<dbReference type="InParanoid" id="D1Z2R3"/>
<dbReference type="FunCoup" id="D1Z2R3">
    <property type="interactions" value="118"/>
</dbReference>
<accession>D1Z2R3</accession>
<dbReference type="Proteomes" id="UP000001882">
    <property type="component" value="Chromosome"/>
</dbReference>
<evidence type="ECO:0000313" key="12">
    <source>
        <dbReference type="EMBL" id="BAI62985.1"/>
    </source>
</evidence>
<dbReference type="UniPathway" id="UPA00035">
    <property type="reaction ID" value="UER00043"/>
</dbReference>
<dbReference type="InterPro" id="IPR045186">
    <property type="entry name" value="Indole-3-glycerol_P_synth"/>
</dbReference>
<comment type="similarity">
    <text evidence="3">Belongs to the TrpC family.</text>
</comment>
<reference evidence="13" key="3">
    <citation type="journal article" date="2011" name="PLoS ONE">
        <title>Genome sequence of a mesophilic hydrogenotrophic methanogen Methanocella paludicola, the first cultivated representative of the order Methanocellales.</title>
        <authorList>
            <person name="Sakai S."/>
            <person name="Takaki Y."/>
            <person name="Shimamura S."/>
            <person name="Sekine M."/>
            <person name="Tajima T."/>
            <person name="Kosugi H."/>
            <person name="Ichikawa N."/>
            <person name="Tasumi E."/>
            <person name="Hiraki A.T."/>
            <person name="Shimizu A."/>
            <person name="Kato Y."/>
            <person name="Nishiko R."/>
            <person name="Mori K."/>
            <person name="Fujita N."/>
            <person name="Imachi H."/>
            <person name="Takai K."/>
        </authorList>
    </citation>
    <scope>NUCLEOTIDE SEQUENCE [LARGE SCALE GENOMIC DNA]</scope>
    <source>
        <strain evidence="13">DSM 17711 / JCM 13418 / NBRC 101707 / SANAE</strain>
    </source>
</reference>
<evidence type="ECO:0000256" key="3">
    <source>
        <dbReference type="ARBA" id="ARBA00008737"/>
    </source>
</evidence>
<sequence>MNFTDILQACKRDYVPFEGDARPGRRPLSLADFIDRAAKDGRWPVIAEIKPASPTAGRLRRIDDIEPLARSFKENGACGISVLTEPRFFGGSVESLEKARCGLPVLRKDFLFHPAQIKESYALGADSLLLISSFFSTDSLAGMIAGSRSYGMEPLVEVHSEGDIERAESAGASLYAVNNRDKDTLEVDLGRTARLAPLIDGTVVSASGIETAGQLAEALSYCDAALIGGALMRAPDPGEALRSLVYGRP</sequence>
<evidence type="ECO:0000256" key="4">
    <source>
        <dbReference type="ARBA" id="ARBA00012362"/>
    </source>
</evidence>
<keyword evidence="9" id="KW-0057">Aromatic amino acid biosynthesis</keyword>
<reference evidence="12 13" key="1">
    <citation type="journal article" date="2007" name="Appl. Environ. Microbiol.">
        <title>Isolation of key methanogens for global methane emission from rice paddy fields: a novel isolate affiliated with the clone cluster rice cluster I.</title>
        <authorList>
            <person name="Sakai S."/>
            <person name="Imachi H."/>
            <person name="Sekiguchi Y."/>
            <person name="Ohashi A."/>
            <person name="Harada H."/>
            <person name="Kamagata Y."/>
        </authorList>
    </citation>
    <scope>NUCLEOTIDE SEQUENCE [LARGE SCALE GENOMIC DNA]</scope>
    <source>
        <strain evidence="13">DSM 17711 / JCM 13418 / NBRC 101707 / SANAE</strain>
    </source>
</reference>
<dbReference type="CDD" id="cd00331">
    <property type="entry name" value="IGPS"/>
    <property type="match status" value="1"/>
</dbReference>
<dbReference type="KEGG" id="mpd:MCP_2913"/>
<dbReference type="PROSITE" id="PS00614">
    <property type="entry name" value="IGPS"/>
    <property type="match status" value="1"/>
</dbReference>
<feature type="domain" description="Indole-3-glycerol phosphate synthase" evidence="11">
    <location>
        <begin position="29"/>
        <end position="244"/>
    </location>
</feature>
<evidence type="ECO:0000259" key="11">
    <source>
        <dbReference type="Pfam" id="PF00218"/>
    </source>
</evidence>
<dbReference type="Pfam" id="PF00218">
    <property type="entry name" value="IGPS"/>
    <property type="match status" value="1"/>
</dbReference>
<comment type="pathway">
    <text evidence="2">Amino-acid biosynthesis; L-tryptophan biosynthesis; L-tryptophan from chorismate: step 4/5.</text>
</comment>
<dbReference type="GO" id="GO:0000162">
    <property type="term" value="P:L-tryptophan biosynthetic process"/>
    <property type="evidence" value="ECO:0007669"/>
    <property type="project" value="UniProtKB-UniPathway"/>
</dbReference>
<reference evidence="12 13" key="2">
    <citation type="journal article" date="2008" name="Int. J. Syst. Evol. Microbiol.">
        <title>Methanocella paludicola gen. nov., sp. nov., a methane-producing archaeon, the first isolate of the lineage 'Rice Cluster I', and proposal of the new archaeal order Methanocellales ord. nov.</title>
        <authorList>
            <person name="Sakai S."/>
            <person name="Imachi H."/>
            <person name="Hanada S."/>
            <person name="Ohashi A."/>
            <person name="Harada H."/>
            <person name="Kamagata Y."/>
        </authorList>
    </citation>
    <scope>NUCLEOTIDE SEQUENCE [LARGE SCALE GENOMIC DNA]</scope>
    <source>
        <strain evidence="13">DSM 17711 / JCM 13418 / NBRC 101707 / SANAE</strain>
    </source>
</reference>
<dbReference type="STRING" id="304371.MCP_2913"/>
<dbReference type="EC" id="4.1.1.48" evidence="4"/>
<dbReference type="Gene3D" id="3.20.20.70">
    <property type="entry name" value="Aldolase class I"/>
    <property type="match status" value="1"/>
</dbReference>
<comment type="catalytic activity">
    <reaction evidence="1">
        <text>1-(2-carboxyphenylamino)-1-deoxy-D-ribulose 5-phosphate + H(+) = (1S,2R)-1-C-(indol-3-yl)glycerol 3-phosphate + CO2 + H2O</text>
        <dbReference type="Rhea" id="RHEA:23476"/>
        <dbReference type="ChEBI" id="CHEBI:15377"/>
        <dbReference type="ChEBI" id="CHEBI:15378"/>
        <dbReference type="ChEBI" id="CHEBI:16526"/>
        <dbReference type="ChEBI" id="CHEBI:58613"/>
        <dbReference type="ChEBI" id="CHEBI:58866"/>
        <dbReference type="EC" id="4.1.1.48"/>
    </reaction>
</comment>
<dbReference type="SUPFAM" id="SSF51366">
    <property type="entry name" value="Ribulose-phoshate binding barrel"/>
    <property type="match status" value="1"/>
</dbReference>
<evidence type="ECO:0000256" key="2">
    <source>
        <dbReference type="ARBA" id="ARBA00004696"/>
    </source>
</evidence>
<name>D1Z2R3_METPS</name>
<keyword evidence="10" id="KW-0456">Lyase</keyword>
<evidence type="ECO:0000313" key="13">
    <source>
        <dbReference type="Proteomes" id="UP000001882"/>
    </source>
</evidence>
<evidence type="ECO:0000256" key="7">
    <source>
        <dbReference type="ARBA" id="ARBA00022793"/>
    </source>
</evidence>
<dbReference type="OrthoDB" id="15223at2157"/>
<evidence type="ECO:0000256" key="5">
    <source>
        <dbReference type="ARBA" id="ARBA00018080"/>
    </source>
</evidence>
<gene>
    <name evidence="12" type="primary">trpC</name>
    <name evidence="12" type="ordered locus">MCP_2913</name>
</gene>
<dbReference type="AlphaFoldDB" id="D1Z2R3"/>